<dbReference type="Proteomes" id="UP000662678">
    <property type="component" value="Unassembled WGS sequence"/>
</dbReference>
<name>A0ABQ3H4R0_9NEIS</name>
<gene>
    <name evidence="2" type="ORF">GCM10011419_00810</name>
</gene>
<feature type="transmembrane region" description="Helical" evidence="1">
    <location>
        <begin position="206"/>
        <end position="229"/>
    </location>
</feature>
<evidence type="ECO:0000313" key="3">
    <source>
        <dbReference type="Proteomes" id="UP000662678"/>
    </source>
</evidence>
<feature type="transmembrane region" description="Helical" evidence="1">
    <location>
        <begin position="250"/>
        <end position="274"/>
    </location>
</feature>
<feature type="transmembrane region" description="Helical" evidence="1">
    <location>
        <begin position="98"/>
        <end position="117"/>
    </location>
</feature>
<dbReference type="NCBIfam" id="NF041043">
    <property type="entry name" value="BPSS1780_fam"/>
    <property type="match status" value="1"/>
</dbReference>
<feature type="transmembrane region" description="Helical" evidence="1">
    <location>
        <begin position="165"/>
        <end position="191"/>
    </location>
</feature>
<dbReference type="EMBL" id="BMYP01000001">
    <property type="protein sequence ID" value="GHD70482.1"/>
    <property type="molecule type" value="Genomic_DNA"/>
</dbReference>
<dbReference type="InterPro" id="IPR047798">
    <property type="entry name" value="BPSS1780-like"/>
</dbReference>
<protein>
    <submittedName>
        <fullName evidence="2">Uncharacterized protein</fullName>
    </submittedName>
</protein>
<keyword evidence="3" id="KW-1185">Reference proteome</keyword>
<evidence type="ECO:0000256" key="1">
    <source>
        <dbReference type="SAM" id="Phobius"/>
    </source>
</evidence>
<accession>A0ABQ3H4R0</accession>
<organism evidence="2 3">
    <name type="scientific">Vogesella fluminis</name>
    <dbReference type="NCBI Taxonomy" id="1069161"/>
    <lineage>
        <taxon>Bacteria</taxon>
        <taxon>Pseudomonadati</taxon>
        <taxon>Pseudomonadota</taxon>
        <taxon>Betaproteobacteria</taxon>
        <taxon>Neisseriales</taxon>
        <taxon>Chromobacteriaceae</taxon>
        <taxon>Vogesella</taxon>
    </lineage>
</organism>
<evidence type="ECO:0000313" key="2">
    <source>
        <dbReference type="EMBL" id="GHD70482.1"/>
    </source>
</evidence>
<feature type="transmembrane region" description="Helical" evidence="1">
    <location>
        <begin position="280"/>
        <end position="298"/>
    </location>
</feature>
<keyword evidence="1" id="KW-1133">Transmembrane helix</keyword>
<sequence>MELSLSSVFSGKVGRRLRRGKGQDFRQKGGASGYNHANGESFAGAYAATVHWRAAITSTTGELSAVESLSIPVPHKVPFRQGGVWIQQAFFLVREQPLTWLLFAAMYGMIQLTVAALPVVGQFLSMVSVPVFAGGFVLAAAKAMRGEQLRPLDLFLMLKPHWQRLVMLGIAYFGLLVLLLMMMAVLLLLLFGDTLQTQQAFARSPVLMLLLTLLMGGGLFVASLSYWFAPAEIVLREGEPLPAMRYSARAGMANWGAMLYCGLILAVLFGLALLPFGLGLLLWLPVMFVTVFMAWHDVCGEGMPRRL</sequence>
<feature type="transmembrane region" description="Helical" evidence="1">
    <location>
        <begin position="123"/>
        <end position="144"/>
    </location>
</feature>
<comment type="caution">
    <text evidence="2">The sequence shown here is derived from an EMBL/GenBank/DDBJ whole genome shotgun (WGS) entry which is preliminary data.</text>
</comment>
<keyword evidence="1" id="KW-0472">Membrane</keyword>
<reference evidence="3" key="1">
    <citation type="journal article" date="2019" name="Int. J. Syst. Evol. Microbiol.">
        <title>The Global Catalogue of Microorganisms (GCM) 10K type strain sequencing project: providing services to taxonomists for standard genome sequencing and annotation.</title>
        <authorList>
            <consortium name="The Broad Institute Genomics Platform"/>
            <consortium name="The Broad Institute Genome Sequencing Center for Infectious Disease"/>
            <person name="Wu L."/>
            <person name="Ma J."/>
        </authorList>
    </citation>
    <scope>NUCLEOTIDE SEQUENCE [LARGE SCALE GENOMIC DNA]</scope>
    <source>
        <strain evidence="3">KCTC 23713</strain>
    </source>
</reference>
<proteinExistence type="predicted"/>
<keyword evidence="1" id="KW-0812">Transmembrane</keyword>